<name>A0A495QJ64_9ACTN</name>
<organism evidence="1 2">
    <name type="scientific">Actinomadura pelletieri DSM 43383</name>
    <dbReference type="NCBI Taxonomy" id="1120940"/>
    <lineage>
        <taxon>Bacteria</taxon>
        <taxon>Bacillati</taxon>
        <taxon>Actinomycetota</taxon>
        <taxon>Actinomycetes</taxon>
        <taxon>Streptosporangiales</taxon>
        <taxon>Thermomonosporaceae</taxon>
        <taxon>Actinomadura</taxon>
    </lineage>
</organism>
<dbReference type="AlphaFoldDB" id="A0A495QJ64"/>
<comment type="caution">
    <text evidence="1">The sequence shown here is derived from an EMBL/GenBank/DDBJ whole genome shotgun (WGS) entry which is preliminary data.</text>
</comment>
<proteinExistence type="predicted"/>
<dbReference type="EMBL" id="RBWU01000005">
    <property type="protein sequence ID" value="RKS72187.1"/>
    <property type="molecule type" value="Genomic_DNA"/>
</dbReference>
<dbReference type="Proteomes" id="UP000274601">
    <property type="component" value="Unassembled WGS sequence"/>
</dbReference>
<accession>A0A495QJ64</accession>
<dbReference type="RefSeq" id="WP_121436741.1">
    <property type="nucleotide sequence ID" value="NZ_RBWU01000005.1"/>
</dbReference>
<evidence type="ECO:0000313" key="2">
    <source>
        <dbReference type="Proteomes" id="UP000274601"/>
    </source>
</evidence>
<sequence>METPETTEVTIYNATATRDGRYWKVSVQDLPDGRAAQAQGTTWTEAQHNAMDCVQSLFPEAPDTVGVRLIPADPRAAAAMTAVWDARGARVRAENAERDALATAVATLLDQGWSTRDAGKALGLSHQRISQLKPTGDA</sequence>
<dbReference type="OrthoDB" id="3431131at2"/>
<gene>
    <name evidence="1" type="ORF">BZB76_5007</name>
</gene>
<evidence type="ECO:0000313" key="1">
    <source>
        <dbReference type="EMBL" id="RKS72187.1"/>
    </source>
</evidence>
<protein>
    <submittedName>
        <fullName evidence="1">Uncharacterized protein</fullName>
    </submittedName>
</protein>
<keyword evidence="2" id="KW-1185">Reference proteome</keyword>
<reference evidence="1 2" key="1">
    <citation type="submission" date="2018-10" db="EMBL/GenBank/DDBJ databases">
        <title>Genomic Encyclopedia of Archaeal and Bacterial Type Strains, Phase II (KMG-II): from individual species to whole genera.</title>
        <authorList>
            <person name="Goeker M."/>
        </authorList>
    </citation>
    <scope>NUCLEOTIDE SEQUENCE [LARGE SCALE GENOMIC DNA]</scope>
    <source>
        <strain evidence="1 2">DSM 43383</strain>
    </source>
</reference>